<dbReference type="FunFam" id="3.50.80.10:FF:000001">
    <property type="entry name" value="D-aminoacyl-tRNA deacylase"/>
    <property type="match status" value="1"/>
</dbReference>
<dbReference type="GO" id="GO:0051500">
    <property type="term" value="F:D-tyrosyl-tRNA(Tyr) deacylase activity"/>
    <property type="evidence" value="ECO:0007669"/>
    <property type="project" value="TreeGrafter"/>
</dbReference>
<dbReference type="OrthoDB" id="275783at2759"/>
<feature type="compositionally biased region" description="Low complexity" evidence="6">
    <location>
        <begin position="166"/>
        <end position="185"/>
    </location>
</feature>
<dbReference type="InterPro" id="IPR003732">
    <property type="entry name" value="Daa-tRNA_deacyls_DTD"/>
</dbReference>
<dbReference type="SUPFAM" id="SSF69500">
    <property type="entry name" value="DTD-like"/>
    <property type="match status" value="1"/>
</dbReference>
<dbReference type="GO" id="GO:0000049">
    <property type="term" value="F:tRNA binding"/>
    <property type="evidence" value="ECO:0007669"/>
    <property type="project" value="UniProtKB-KW"/>
</dbReference>
<evidence type="ECO:0000256" key="5">
    <source>
        <dbReference type="RuleBase" id="RU003470"/>
    </source>
</evidence>
<dbReference type="NCBIfam" id="TIGR00256">
    <property type="entry name" value="D-aminoacyl-tRNA deacylase"/>
    <property type="match status" value="1"/>
</dbReference>
<dbReference type="Pfam" id="PF02580">
    <property type="entry name" value="Tyr_Deacylase"/>
    <property type="match status" value="1"/>
</dbReference>
<organism evidence="7 8">
    <name type="scientific">Dreissena polymorpha</name>
    <name type="common">Zebra mussel</name>
    <name type="synonym">Mytilus polymorpha</name>
    <dbReference type="NCBI Taxonomy" id="45954"/>
    <lineage>
        <taxon>Eukaryota</taxon>
        <taxon>Metazoa</taxon>
        <taxon>Spiralia</taxon>
        <taxon>Lophotrochozoa</taxon>
        <taxon>Mollusca</taxon>
        <taxon>Bivalvia</taxon>
        <taxon>Autobranchia</taxon>
        <taxon>Heteroconchia</taxon>
        <taxon>Euheterodonta</taxon>
        <taxon>Imparidentia</taxon>
        <taxon>Neoheterodontei</taxon>
        <taxon>Myida</taxon>
        <taxon>Dreissenoidea</taxon>
        <taxon>Dreissenidae</taxon>
        <taxon>Dreissena</taxon>
    </lineage>
</organism>
<feature type="region of interest" description="Disordered" evidence="6">
    <location>
        <begin position="166"/>
        <end position="204"/>
    </location>
</feature>
<reference evidence="7" key="2">
    <citation type="submission" date="2020-11" db="EMBL/GenBank/DDBJ databases">
        <authorList>
            <person name="McCartney M.A."/>
            <person name="Auch B."/>
            <person name="Kono T."/>
            <person name="Mallez S."/>
            <person name="Becker A."/>
            <person name="Gohl D.M."/>
            <person name="Silverstein K.A.T."/>
            <person name="Koren S."/>
            <person name="Bechman K.B."/>
            <person name="Herman A."/>
            <person name="Abrahante J.E."/>
            <person name="Garbe J."/>
        </authorList>
    </citation>
    <scope>NUCLEOTIDE SEQUENCE</scope>
    <source>
        <strain evidence="7">Duluth1</strain>
        <tissue evidence="7">Whole animal</tissue>
    </source>
</reference>
<dbReference type="HAMAP" id="MF_00518">
    <property type="entry name" value="Deacylase_Dtd"/>
    <property type="match status" value="1"/>
</dbReference>
<comment type="catalytic activity">
    <reaction evidence="4">
        <text>a D-aminoacyl-tRNA + H2O = a tRNA + a D-alpha-amino acid + H(+)</text>
        <dbReference type="Rhea" id="RHEA:13953"/>
        <dbReference type="Rhea" id="RHEA-COMP:10123"/>
        <dbReference type="Rhea" id="RHEA-COMP:10124"/>
        <dbReference type="ChEBI" id="CHEBI:15377"/>
        <dbReference type="ChEBI" id="CHEBI:15378"/>
        <dbReference type="ChEBI" id="CHEBI:59871"/>
        <dbReference type="ChEBI" id="CHEBI:78442"/>
        <dbReference type="ChEBI" id="CHEBI:79333"/>
        <dbReference type="EC" id="3.1.1.96"/>
    </reaction>
</comment>
<evidence type="ECO:0000256" key="6">
    <source>
        <dbReference type="SAM" id="MobiDB-lite"/>
    </source>
</evidence>
<keyword evidence="8" id="KW-1185">Reference proteome</keyword>
<keyword evidence="5" id="KW-0820">tRNA-binding</keyword>
<dbReference type="EMBL" id="JAIWYP010000003">
    <property type="protein sequence ID" value="KAH3848005.1"/>
    <property type="molecule type" value="Genomic_DNA"/>
</dbReference>
<protein>
    <recommendedName>
        <fullName evidence="2 5">D-aminoacyl-tRNA deacylase</fullName>
        <ecNumber evidence="2 5">3.1.1.96</ecNumber>
    </recommendedName>
</protein>
<name>A0A9D4KY25_DREPO</name>
<evidence type="ECO:0000256" key="2">
    <source>
        <dbReference type="ARBA" id="ARBA00013056"/>
    </source>
</evidence>
<dbReference type="Proteomes" id="UP000828390">
    <property type="component" value="Unassembled WGS sequence"/>
</dbReference>
<dbReference type="EC" id="3.1.1.96" evidence="2 5"/>
<dbReference type="PANTHER" id="PTHR10472">
    <property type="entry name" value="D-TYROSYL-TRNA TYR DEACYLASE"/>
    <property type="match status" value="1"/>
</dbReference>
<comment type="subcellular location">
    <subcellularLocation>
        <location evidence="5">Cytoplasm</location>
    </subcellularLocation>
</comment>
<comment type="similarity">
    <text evidence="1 5">Belongs to the DTD family.</text>
</comment>
<proteinExistence type="inferred from homology"/>
<comment type="catalytic activity">
    <reaction evidence="3">
        <text>glycyl-tRNA(Ala) + H2O = tRNA(Ala) + glycine + H(+)</text>
        <dbReference type="Rhea" id="RHEA:53744"/>
        <dbReference type="Rhea" id="RHEA-COMP:9657"/>
        <dbReference type="Rhea" id="RHEA-COMP:13640"/>
        <dbReference type="ChEBI" id="CHEBI:15377"/>
        <dbReference type="ChEBI" id="CHEBI:15378"/>
        <dbReference type="ChEBI" id="CHEBI:57305"/>
        <dbReference type="ChEBI" id="CHEBI:78442"/>
        <dbReference type="ChEBI" id="CHEBI:78522"/>
        <dbReference type="EC" id="3.1.1.96"/>
    </reaction>
</comment>
<accession>A0A9D4KY25</accession>
<dbReference type="PANTHER" id="PTHR10472:SF5">
    <property type="entry name" value="D-AMINOACYL-TRNA DEACYLASE 1"/>
    <property type="match status" value="1"/>
</dbReference>
<dbReference type="CDD" id="cd00563">
    <property type="entry name" value="Dtyr_deacylase"/>
    <property type="match status" value="1"/>
</dbReference>
<evidence type="ECO:0000256" key="3">
    <source>
        <dbReference type="ARBA" id="ARBA00047676"/>
    </source>
</evidence>
<gene>
    <name evidence="7" type="ORF">DPMN_090341</name>
</gene>
<dbReference type="GO" id="GO:0005737">
    <property type="term" value="C:cytoplasm"/>
    <property type="evidence" value="ECO:0007669"/>
    <property type="project" value="UniProtKB-SubCell"/>
</dbReference>
<evidence type="ECO:0000313" key="7">
    <source>
        <dbReference type="EMBL" id="KAH3848005.1"/>
    </source>
</evidence>
<evidence type="ECO:0000256" key="1">
    <source>
        <dbReference type="ARBA" id="ARBA00009673"/>
    </source>
</evidence>
<keyword evidence="5" id="KW-0694">RNA-binding</keyword>
<reference evidence="7" key="1">
    <citation type="journal article" date="2019" name="bioRxiv">
        <title>The Genome of the Zebra Mussel, Dreissena polymorpha: A Resource for Invasive Species Research.</title>
        <authorList>
            <person name="McCartney M.A."/>
            <person name="Auch B."/>
            <person name="Kono T."/>
            <person name="Mallez S."/>
            <person name="Zhang Y."/>
            <person name="Obille A."/>
            <person name="Becker A."/>
            <person name="Abrahante J.E."/>
            <person name="Garbe J."/>
            <person name="Badalamenti J.P."/>
            <person name="Herman A."/>
            <person name="Mangelson H."/>
            <person name="Liachko I."/>
            <person name="Sullivan S."/>
            <person name="Sone E.D."/>
            <person name="Koren S."/>
            <person name="Silverstein K.A.T."/>
            <person name="Beckman K.B."/>
            <person name="Gohl D.M."/>
        </authorList>
    </citation>
    <scope>NUCLEOTIDE SEQUENCE</scope>
    <source>
        <strain evidence="7">Duluth1</strain>
        <tissue evidence="7">Whole animal</tissue>
    </source>
</reference>
<comment type="caution">
    <text evidence="7">The sequence shown here is derived from an EMBL/GenBank/DDBJ whole genome shotgun (WGS) entry which is preliminary data.</text>
</comment>
<dbReference type="AlphaFoldDB" id="A0A9D4KY25"/>
<keyword evidence="5" id="KW-0963">Cytoplasm</keyword>
<evidence type="ECO:0000256" key="4">
    <source>
        <dbReference type="ARBA" id="ARBA00048018"/>
    </source>
</evidence>
<keyword evidence="5" id="KW-0378">Hydrolase</keyword>
<evidence type="ECO:0000313" key="8">
    <source>
        <dbReference type="Proteomes" id="UP000828390"/>
    </source>
</evidence>
<sequence>MKAIIQRVTEATVTVDGNLVSSIGKGLCVLVGIGRKDAAKDADWLVKKIINLRLFDGDDGKRWDKSVKDKNYEVLCVSQFTLHTILKGNKPDFHNSMGPDEAPIFYDNFIQLMKQNYSEDKIKNGVFGAMMQVHIQNDGPVTIPLESPENLPEPKVRKYQDCKITSRNQSSSSLASNQSCSSLNSEPAFKSDTAVETQDSAKDS</sequence>
<dbReference type="InterPro" id="IPR023509">
    <property type="entry name" value="DTD-like_sf"/>
</dbReference>
<dbReference type="Gene3D" id="3.50.80.10">
    <property type="entry name" value="D-tyrosyl-tRNA(Tyr) deacylase"/>
    <property type="match status" value="1"/>
</dbReference>